<dbReference type="SUPFAM" id="SSF102405">
    <property type="entry name" value="MCP/YpsA-like"/>
    <property type="match status" value="1"/>
</dbReference>
<gene>
    <name evidence="1" type="ORF">PHB09_186</name>
</gene>
<sequence>MTKWYTGVGSRETPKDIIELMEKIGFELASKGWTLRSGGAVGADQAFERGMFKCVGYDQPYGWVPAELYLPWAGYEDHFKDTHGGLNILPSYITLANERIAEGMAMAAHPAWEVCKQGARKMHTRNVFQVLGRTLDQPSKMLIAWTRLDKHGNPKGGTATAINLAREHIGDSGVFNLAKPEHFERISKWIGGM</sequence>
<dbReference type="Proteomes" id="UP000827914">
    <property type="component" value="Segment"/>
</dbReference>
<dbReference type="Gene3D" id="3.40.50.450">
    <property type="match status" value="1"/>
</dbReference>
<accession>A0AAE8XCE9</accession>
<reference evidence="1" key="1">
    <citation type="submission" date="2021-09" db="EMBL/GenBank/DDBJ databases">
        <authorList>
            <person name="Liu Y."/>
        </authorList>
    </citation>
    <scope>NUCLEOTIDE SEQUENCE</scope>
</reference>
<name>A0AAE8XCE9_9CAUD</name>
<organism evidence="1 2">
    <name type="scientific">Pseudomonas phage PHB09</name>
    <dbReference type="NCBI Taxonomy" id="2867265"/>
    <lineage>
        <taxon>Viruses</taxon>
        <taxon>Duplodnaviria</taxon>
        <taxon>Heunggongvirae</taxon>
        <taxon>Uroviricota</taxon>
        <taxon>Caudoviricetes</taxon>
        <taxon>Vandenendeviridae</taxon>
        <taxon>Gorskivirinae</taxon>
        <taxon>Dilongvirus</taxon>
        <taxon>Dilongvirus PHB09</taxon>
    </lineage>
</organism>
<evidence type="ECO:0008006" key="3">
    <source>
        <dbReference type="Google" id="ProtNLM"/>
    </source>
</evidence>
<evidence type="ECO:0000313" key="1">
    <source>
        <dbReference type="EMBL" id="UAV84681.1"/>
    </source>
</evidence>
<protein>
    <recommendedName>
        <fullName evidence="3">DNA recombination-mediator protein A</fullName>
    </recommendedName>
</protein>
<keyword evidence="2" id="KW-1185">Reference proteome</keyword>
<evidence type="ECO:0000313" key="2">
    <source>
        <dbReference type="Proteomes" id="UP000827914"/>
    </source>
</evidence>
<dbReference type="EMBL" id="OK040171">
    <property type="protein sequence ID" value="UAV84681.1"/>
    <property type="molecule type" value="Genomic_DNA"/>
</dbReference>
<proteinExistence type="predicted"/>